<evidence type="ECO:0000313" key="6">
    <source>
        <dbReference type="Proteomes" id="UP001597197"/>
    </source>
</evidence>
<name>A0ABW4R2X8_9BACT</name>
<proteinExistence type="predicted"/>
<keyword evidence="3" id="KW-0804">Transcription</keyword>
<evidence type="ECO:0000259" key="4">
    <source>
        <dbReference type="PROSITE" id="PS01124"/>
    </source>
</evidence>
<dbReference type="InterPro" id="IPR037923">
    <property type="entry name" value="HTH-like"/>
</dbReference>
<dbReference type="SUPFAM" id="SSF46689">
    <property type="entry name" value="Homeodomain-like"/>
    <property type="match status" value="1"/>
</dbReference>
<protein>
    <submittedName>
        <fullName evidence="5">Helix-turn-helix domain-containing protein</fullName>
    </submittedName>
</protein>
<keyword evidence="1" id="KW-0805">Transcription regulation</keyword>
<dbReference type="PANTHER" id="PTHR43280">
    <property type="entry name" value="ARAC-FAMILY TRANSCRIPTIONAL REGULATOR"/>
    <property type="match status" value="1"/>
</dbReference>
<dbReference type="SMART" id="SM00342">
    <property type="entry name" value="HTH_ARAC"/>
    <property type="match status" value="1"/>
</dbReference>
<dbReference type="InterPro" id="IPR009057">
    <property type="entry name" value="Homeodomain-like_sf"/>
</dbReference>
<dbReference type="EMBL" id="JBHUFD010000019">
    <property type="protein sequence ID" value="MFD1875620.1"/>
    <property type="molecule type" value="Genomic_DNA"/>
</dbReference>
<dbReference type="Pfam" id="PF12833">
    <property type="entry name" value="HTH_18"/>
    <property type="match status" value="1"/>
</dbReference>
<dbReference type="PANTHER" id="PTHR43280:SF32">
    <property type="entry name" value="TRANSCRIPTIONAL REGULATORY PROTEIN"/>
    <property type="match status" value="1"/>
</dbReference>
<evidence type="ECO:0000256" key="1">
    <source>
        <dbReference type="ARBA" id="ARBA00023015"/>
    </source>
</evidence>
<keyword evidence="2" id="KW-0238">DNA-binding</keyword>
<dbReference type="Pfam" id="PF02311">
    <property type="entry name" value="AraC_binding"/>
    <property type="match status" value="1"/>
</dbReference>
<keyword evidence="6" id="KW-1185">Reference proteome</keyword>
<dbReference type="Proteomes" id="UP001597197">
    <property type="component" value="Unassembled WGS sequence"/>
</dbReference>
<accession>A0ABW4R2X8</accession>
<evidence type="ECO:0000256" key="3">
    <source>
        <dbReference type="ARBA" id="ARBA00023163"/>
    </source>
</evidence>
<organism evidence="5 6">
    <name type="scientific">Hymenobacter bucti</name>
    <dbReference type="NCBI Taxonomy" id="1844114"/>
    <lineage>
        <taxon>Bacteria</taxon>
        <taxon>Pseudomonadati</taxon>
        <taxon>Bacteroidota</taxon>
        <taxon>Cytophagia</taxon>
        <taxon>Cytophagales</taxon>
        <taxon>Hymenobacteraceae</taxon>
        <taxon>Hymenobacter</taxon>
    </lineage>
</organism>
<dbReference type="Gene3D" id="1.10.10.60">
    <property type="entry name" value="Homeodomain-like"/>
    <property type="match status" value="1"/>
</dbReference>
<dbReference type="InterPro" id="IPR003313">
    <property type="entry name" value="AraC-bd"/>
</dbReference>
<dbReference type="InterPro" id="IPR018060">
    <property type="entry name" value="HTH_AraC"/>
</dbReference>
<comment type="caution">
    <text evidence="5">The sequence shown here is derived from an EMBL/GenBank/DDBJ whole genome shotgun (WGS) entry which is preliminary data.</text>
</comment>
<evidence type="ECO:0000256" key="2">
    <source>
        <dbReference type="ARBA" id="ARBA00023125"/>
    </source>
</evidence>
<gene>
    <name evidence="5" type="ORF">ACFSDX_24525</name>
</gene>
<dbReference type="SUPFAM" id="SSF51215">
    <property type="entry name" value="Regulatory protein AraC"/>
    <property type="match status" value="1"/>
</dbReference>
<dbReference type="PROSITE" id="PS01124">
    <property type="entry name" value="HTH_ARAC_FAMILY_2"/>
    <property type="match status" value="1"/>
</dbReference>
<feature type="domain" description="HTH araC/xylS-type" evidence="4">
    <location>
        <begin position="182"/>
        <end position="284"/>
    </location>
</feature>
<sequence>MSRESPIPVHGMKEPFSNIYLAPLGAEKTGRPAYEVSQAHRHDYYYCVLLEQGDAAFEVDFQPVQLTDQSLFLSYPGQLHRLVSARLERGWYLAFAPTLLDEPLRDILEQCLSEVVLLPLVPAQSARFCALLQQAYPIYADTNQLFRQSILQALVRAFLYQVAAAYLAGEKLALGTHSARQLELTKAVKQLLRQPATALRRPAELAATLCVSASYLNDTIRAVTGFSVTYHLQQAVMREAQRLLVTPELSVNEVAYQLQFDDAKYFNRLFRKVVGTSPGAFRKRGEMAR</sequence>
<reference evidence="6" key="1">
    <citation type="journal article" date="2019" name="Int. J. Syst. Evol. Microbiol.">
        <title>The Global Catalogue of Microorganisms (GCM) 10K type strain sequencing project: providing services to taxonomists for standard genome sequencing and annotation.</title>
        <authorList>
            <consortium name="The Broad Institute Genomics Platform"/>
            <consortium name="The Broad Institute Genome Sequencing Center for Infectious Disease"/>
            <person name="Wu L."/>
            <person name="Ma J."/>
        </authorList>
    </citation>
    <scope>NUCLEOTIDE SEQUENCE [LARGE SCALE GENOMIC DNA]</scope>
    <source>
        <strain evidence="6">CGMCC 1.15795</strain>
    </source>
</reference>
<dbReference type="RefSeq" id="WP_382318505.1">
    <property type="nucleotide sequence ID" value="NZ_JBHUFD010000019.1"/>
</dbReference>
<evidence type="ECO:0000313" key="5">
    <source>
        <dbReference type="EMBL" id="MFD1875620.1"/>
    </source>
</evidence>